<proteinExistence type="predicted"/>
<feature type="compositionally biased region" description="Polar residues" evidence="3">
    <location>
        <begin position="1517"/>
        <end position="1529"/>
    </location>
</feature>
<dbReference type="GO" id="GO:0007288">
    <property type="term" value="P:sperm axoneme assembly"/>
    <property type="evidence" value="ECO:0007669"/>
    <property type="project" value="TreeGrafter"/>
</dbReference>
<organism evidence="6 7">
    <name type="scientific">Xyrichtys novacula</name>
    <name type="common">Pearly razorfish</name>
    <name type="synonym">Hemipteronotus novacula</name>
    <dbReference type="NCBI Taxonomy" id="13765"/>
    <lineage>
        <taxon>Eukaryota</taxon>
        <taxon>Metazoa</taxon>
        <taxon>Chordata</taxon>
        <taxon>Craniata</taxon>
        <taxon>Vertebrata</taxon>
        <taxon>Euteleostomi</taxon>
        <taxon>Actinopterygii</taxon>
        <taxon>Neopterygii</taxon>
        <taxon>Teleostei</taxon>
        <taxon>Neoteleostei</taxon>
        <taxon>Acanthomorphata</taxon>
        <taxon>Eupercaria</taxon>
        <taxon>Labriformes</taxon>
        <taxon>Labridae</taxon>
        <taxon>Xyrichtys</taxon>
    </lineage>
</organism>
<dbReference type="PROSITE" id="PS50202">
    <property type="entry name" value="MSP"/>
    <property type="match status" value="1"/>
</dbReference>
<keyword evidence="7" id="KW-1185">Reference proteome</keyword>
<dbReference type="InterPro" id="IPR031549">
    <property type="entry name" value="ASH"/>
</dbReference>
<accession>A0AAV1HPD8</accession>
<evidence type="ECO:0000256" key="3">
    <source>
        <dbReference type="SAM" id="MobiDB-lite"/>
    </source>
</evidence>
<gene>
    <name evidence="6" type="ORF">XNOV1_A009004</name>
</gene>
<dbReference type="SMART" id="SM00033">
    <property type="entry name" value="CH"/>
    <property type="match status" value="1"/>
</dbReference>
<dbReference type="InterPro" id="IPR001715">
    <property type="entry name" value="CH_dom"/>
</dbReference>
<dbReference type="InterPro" id="IPR058952">
    <property type="entry name" value="Ig_CFAP47"/>
</dbReference>
<dbReference type="Pfam" id="PF24529">
    <property type="entry name" value="CFAP47"/>
    <property type="match status" value="1"/>
</dbReference>
<feature type="region of interest" description="Disordered" evidence="3">
    <location>
        <begin position="1487"/>
        <end position="1529"/>
    </location>
</feature>
<keyword evidence="6" id="KW-0282">Flagellum</keyword>
<feature type="region of interest" description="Disordered" evidence="3">
    <location>
        <begin position="2027"/>
        <end position="2049"/>
    </location>
</feature>
<dbReference type="InterPro" id="IPR056343">
    <property type="entry name" value="CFAP47_dom"/>
</dbReference>
<keyword evidence="2" id="KW-0963">Cytoplasm</keyword>
<comment type="subcellular location">
    <subcellularLocation>
        <location evidence="1">Cytoplasm</location>
    </subcellularLocation>
</comment>
<name>A0AAV1HPD8_XYRNO</name>
<evidence type="ECO:0000313" key="7">
    <source>
        <dbReference type="Proteomes" id="UP001178508"/>
    </source>
</evidence>
<dbReference type="Gene3D" id="2.60.40.10">
    <property type="entry name" value="Immunoglobulins"/>
    <property type="match status" value="6"/>
</dbReference>
<sequence>MSEVSVRVDPPYVEFHGVNVGQVYRRTVRATNVGKTSKKIVIEKPTSKLFQFTVNSSAEVVAPGLSVSGLLEFTPVEEEEVRDKLLININNADTIEIPVLALPKVCSLLMDSVLDFGCVAASSKVISKHHGITNKGSAPGLFQVQYNGDLSVRLSPSSGVIAPCATYWLRVELQTDRPRLIDEKAVVKLQNRSSVVLRIRAEVVDQRLEIFDMQGAPLSCLWFGPAYYGTSRIESVVLKNNAPQACDWVCLLQKAAAGTEVGTDFQKATDATLLEGMKRSCSPADPDLSQVLICVPGQGLLGPYGQTTVTICFSPICKSTLKEKKRDYSASRQDYCLFLLFESVGSRHGFTHHSANSSVELAVTGSGLPVSLLPSPSNRFNFLTCVKGRSVDLLCVLQNLCPQLPVTFRFRKVAHFSAKPSTGTISPGQCQDVVLSFTARQQGSFQVLQKLDVLGRVAKESEVPEDETGLELCSFHTIKLHLSAVCCLETTNPGPQLNPGITPTITNPTGSRPHVQSSELAFCRGMARAAVLNAYKTQLHMHSEERRQKEGERGKMSEELLAFPNDRAASIRPASAHRQYRTIFTGVRRYCYMDTDYSFTEEEEKQRQQHRQIYKDFIQQSRQTRLRRIKEKQQEEVENNVDIGIVPAQGLVPPSLHICDLQSEKILKTKPKWSRASQEIIGSCPGDMTSKTRQVSDVMHAVPSTSQEVADCRKTLTPQELYQVEIGPLLVDFGEVCAHSVCVEKLELINHLSVFVWVQLEVDCPELQSSLPLSHVLPPRSHYTLPLAFQTSKLGPFYRPVSYTVNQTHPGQILVQAQVVPVALELSTTLLVLRPTPNLLAQSGYRSSVTLRNKYNHPAEFRWRPIVTDSGIPFSIRPATGTVEPYRELDCEVVWYPSFSSSAEGDFDLCVHEGDTQRLHCVAKVGSTCVQLAEKQVSFISVPLNMSSTRTAVLHNTGQNHAYYQVLDVYPLPGMKVSPSEGTVPSGGQATLKLLFNPDSVINFDARVEIALKSMKSIELRIVGSVKPPNIEINVSHFQFNCVYTGSRRAIPFALRNLSPAAAQVTFDLSEHTDFSVQLPEPSATFKEPGVSAVEVQGHQTLDCSLVFSPTQAATYDFDLPLKVNGVSWPPLPTPPSSPSSSSISTPSLLTAGGRHRAVKPGVQFVTIATQLPPHIQATAPCAPLEMSPCGLQFHVELLAPESDVVTKTVELTAVCKDSVFWRGGVREYVSWRFDCTSTAAQTKTAREGERRICTIFPTSGHLGPGQSICLAVSVRPEAFRTGNTTKLSLPLHLEHKGNEENGGQRENRPYRELSIIVIHQLPCITTHPPQIFLTPVPLETDLSASVSLLASGYPSGTTVSAEVDEIKMEDGTTIQPVSVVFPDGNNIPAQNQDQGHVGGIQDQKPCETSLTFCVSFSSAVPLSICTTITFTDHLQNSFKVKLCATADASQLTVWPSLALRRSDQKIVLKTEATAVKAILQRYHTPRPALGPDSSSSSVFDQSSSTNKSSDLDSYQGGDSVSSQGSRDTYISPDRVTLTNLGILGFPAASSEEGLFYQNVLLAVERWFSLFGWPSGPHPLSVPRTLRKVVTTIQTKPSNGRAFQVSHSKDSRSVVDMLHHLTGKRMPGIPICQTFSDDVDTRTAQLLQQHEAMLAFLKVQGASLCHIRPEYLLDLQEFKHWRSLQVNKDENSLDYSSINYESLSKWSWMDVLLQIYKVLVLSRVSQRGLNATPKLEDLAEILQVPSSEPLASNVYSSQELQLLSWLNTHYLGMREAVWGTGNVPSARWILNFDLDLTDGLVLAALLAAYCPFLIYSHFRRMYTSTRSLEQILHNNIIVVKALTALGLNMDVQPTDLSDPNPVQMLMLCVHLYERLPQCLPQDTITLSGSLHSTFSKQVRLKSPSSKPVKYKVSLLGEDAHLFTLPGGSTVTIPPNASTIVTVQYSCSFISPKEAVLLLLSSPPVGLCSTTLSFKLKTHISRIKPTKTVECKSPCYQLKVIQVPVTNLFNRDAEFRVVLVESPFNPLEPEKKRDSLVQQASSKANVETLDKSCEEEMEEKPSDLNGKAKEFLSAVRSVYLKPGQGDTLNIHYLPFSPGIKYCSVLLICPQVGDMVYLVKATAELPLPSPLTAKPSSNIVSIPQDSDPSVCVSVLSLCCRVGQVCEEVLRVPLVNMAWEQALSTWAQHSMSADERRRRTLTHTMHSSTMRATAARKLLRLQAAQARGDRGSKEVEYRVEVSLPEHFTLPSTVRIPVKEDTSIALENPADCGCVDIPIRFQADSVGQFTCQVVLRSWCDTRVYMLQANVSLQEGVFHLDFKTPAHRSVTQDIPLHNETHQDWKMHAVLCGEGFSGPKVVNVPAGTKANYPLTFQPEAECAVMGTLSFLHDRGGTMQLFTLRGVGEHPLPVDHVVLHCPVGKTANTLLDVPNYSQRTQCLKVLTDLSVVSGTFSLEIKPGHNAPYTLAVSPWKRGTQTGCVSFESDGMQGSEKNTANALRPYKVHFTFEIICEPAAPIKVIHVQCAAQSSVAIEIPVSNPLRELLMLDVLLEGDDLSGANWVSIPPRDTLAYKATFSPVKVGKSTGSVLFQSELDGEFWYQLELYALPPPVITLPQACCPLGKWTRQTVPVLNPTSETLEVTVRNSNPRNFTLEMDSKSTLAVEPHSHTQLGIRFSPSSIGEGKHVGKITFMCPQLQDWCVLLSGQGLKPQSQEPLSILSPVGSKSSVTIPFTNPTELPAELSITLTDADPSGSPNCHQAAAHTEAFSLPMSRAEGVRISEGASLDVPVVFAPNSMDRHQAWLCITMKPHNKNNNNTCSLDNLRSEQESSTICWTYPLRGIPMETPVENSPIGVLRCEAGCQLEKKVAVQLAGFVPGHQDREGDKVSLVTAEDFTCEVRPSGEAEHSDVPDSISASIEAARVDPETGILTLTLNVVYTPMRSYRCAAVLAVQSASGGIWEFPVHLVATEPQVDDVILIEAERGKTSAVGFRLTSTTRRTEPFTAQLHPGSRTEFTVTPTSGMLPPAGSAGALITVSFTPDTDSERRTRLIIRAADMEWTYDVRGSLPLCTTSAKDSSSSRLPASKQHLANSSPLKTCE</sequence>
<dbReference type="InterPro" id="IPR000535">
    <property type="entry name" value="MSP_dom"/>
</dbReference>
<evidence type="ECO:0000256" key="1">
    <source>
        <dbReference type="ARBA" id="ARBA00004496"/>
    </source>
</evidence>
<dbReference type="SUPFAM" id="SSF47576">
    <property type="entry name" value="Calponin-homology domain, CH-domain"/>
    <property type="match status" value="1"/>
</dbReference>
<dbReference type="EMBL" id="OY660887">
    <property type="protein sequence ID" value="CAJ1087520.1"/>
    <property type="molecule type" value="Genomic_DNA"/>
</dbReference>
<feature type="domain" description="MSP" evidence="5">
    <location>
        <begin position="2961"/>
        <end position="3094"/>
    </location>
</feature>
<evidence type="ECO:0000259" key="5">
    <source>
        <dbReference type="PROSITE" id="PS50202"/>
    </source>
</evidence>
<keyword evidence="6" id="KW-0969">Cilium</keyword>
<evidence type="ECO:0000256" key="2">
    <source>
        <dbReference type="ARBA" id="ARBA00022490"/>
    </source>
</evidence>
<protein>
    <submittedName>
        <fullName evidence="6">Cilia- and flagella-associated protein 47-like isoform X2</fullName>
    </submittedName>
</protein>
<feature type="compositionally biased region" description="Low complexity" evidence="3">
    <location>
        <begin position="1494"/>
        <end position="1514"/>
    </location>
</feature>
<evidence type="ECO:0000259" key="4">
    <source>
        <dbReference type="PROSITE" id="PS50021"/>
    </source>
</evidence>
<keyword evidence="6" id="KW-0966">Cell projection</keyword>
<evidence type="ECO:0000313" key="6">
    <source>
        <dbReference type="EMBL" id="CAJ1087520.1"/>
    </source>
</evidence>
<dbReference type="Proteomes" id="UP001178508">
    <property type="component" value="Chromosome 24"/>
</dbReference>
<dbReference type="Pfam" id="PF26579">
    <property type="entry name" value="Ig_CFAP47"/>
    <property type="match status" value="1"/>
</dbReference>
<reference evidence="6" key="1">
    <citation type="submission" date="2023-08" db="EMBL/GenBank/DDBJ databases">
        <authorList>
            <person name="Alioto T."/>
            <person name="Alioto T."/>
            <person name="Gomez Garrido J."/>
        </authorList>
    </citation>
    <scope>NUCLEOTIDE SEQUENCE</scope>
</reference>
<dbReference type="PANTHER" id="PTHR45912">
    <property type="entry name" value="CILIA- AND FLAGELLA-ASSOCIATED PROTEIN 47"/>
    <property type="match status" value="1"/>
</dbReference>
<dbReference type="Pfam" id="PF15780">
    <property type="entry name" value="ASH"/>
    <property type="match status" value="1"/>
</dbReference>
<feature type="domain" description="Calponin-homology (CH)" evidence="4">
    <location>
        <begin position="1756"/>
        <end position="1876"/>
    </location>
</feature>
<dbReference type="GO" id="GO:0005929">
    <property type="term" value="C:cilium"/>
    <property type="evidence" value="ECO:0007669"/>
    <property type="project" value="TreeGrafter"/>
</dbReference>
<dbReference type="PROSITE" id="PS50021">
    <property type="entry name" value="CH"/>
    <property type="match status" value="1"/>
</dbReference>
<feature type="region of interest" description="Disordered" evidence="3">
    <location>
        <begin position="3068"/>
        <end position="3094"/>
    </location>
</feature>
<feature type="compositionally biased region" description="Polar residues" evidence="3">
    <location>
        <begin position="2035"/>
        <end position="2044"/>
    </location>
</feature>
<dbReference type="Gene3D" id="1.10.418.10">
    <property type="entry name" value="Calponin-like domain"/>
    <property type="match status" value="1"/>
</dbReference>
<dbReference type="GO" id="GO:0005737">
    <property type="term" value="C:cytoplasm"/>
    <property type="evidence" value="ECO:0007669"/>
    <property type="project" value="UniProtKB-SubCell"/>
</dbReference>
<dbReference type="InterPro" id="IPR036872">
    <property type="entry name" value="CH_dom_sf"/>
</dbReference>
<dbReference type="PANTHER" id="PTHR45912:SF3">
    <property type="entry name" value="CILIA- AND FLAGELLA-ASSOCIATED PROTEIN 47"/>
    <property type="match status" value="1"/>
</dbReference>
<dbReference type="InterPro" id="IPR013783">
    <property type="entry name" value="Ig-like_fold"/>
</dbReference>